<evidence type="ECO:0000313" key="3">
    <source>
        <dbReference type="Proteomes" id="UP000325081"/>
    </source>
</evidence>
<evidence type="ECO:0000313" key="2">
    <source>
        <dbReference type="EMBL" id="GER55524.1"/>
    </source>
</evidence>
<feature type="region of interest" description="Disordered" evidence="1">
    <location>
        <begin position="100"/>
        <end position="125"/>
    </location>
</feature>
<gene>
    <name evidence="2" type="ORF">STAS_33200</name>
</gene>
<reference evidence="3" key="1">
    <citation type="journal article" date="2019" name="Curr. Biol.">
        <title>Genome Sequence of Striga asiatica Provides Insight into the Evolution of Plant Parasitism.</title>
        <authorList>
            <person name="Yoshida S."/>
            <person name="Kim S."/>
            <person name="Wafula E.K."/>
            <person name="Tanskanen J."/>
            <person name="Kim Y.M."/>
            <person name="Honaas L."/>
            <person name="Yang Z."/>
            <person name="Spallek T."/>
            <person name="Conn C.E."/>
            <person name="Ichihashi Y."/>
            <person name="Cheong K."/>
            <person name="Cui S."/>
            <person name="Der J.P."/>
            <person name="Gundlach H."/>
            <person name="Jiao Y."/>
            <person name="Hori C."/>
            <person name="Ishida J.K."/>
            <person name="Kasahara H."/>
            <person name="Kiba T."/>
            <person name="Kim M.S."/>
            <person name="Koo N."/>
            <person name="Laohavisit A."/>
            <person name="Lee Y.H."/>
            <person name="Lumba S."/>
            <person name="McCourt P."/>
            <person name="Mortimer J.C."/>
            <person name="Mutuku J.M."/>
            <person name="Nomura T."/>
            <person name="Sasaki-Sekimoto Y."/>
            <person name="Seto Y."/>
            <person name="Wang Y."/>
            <person name="Wakatake T."/>
            <person name="Sakakibara H."/>
            <person name="Demura T."/>
            <person name="Yamaguchi S."/>
            <person name="Yoneyama K."/>
            <person name="Manabe R.I."/>
            <person name="Nelson D.C."/>
            <person name="Schulman A.H."/>
            <person name="Timko M.P."/>
            <person name="dePamphilis C.W."/>
            <person name="Choi D."/>
            <person name="Shirasu K."/>
        </authorList>
    </citation>
    <scope>NUCLEOTIDE SEQUENCE [LARGE SCALE GENOMIC DNA]</scope>
    <source>
        <strain evidence="3">cv. UVA1</strain>
    </source>
</reference>
<dbReference type="Proteomes" id="UP000325081">
    <property type="component" value="Unassembled WGS sequence"/>
</dbReference>
<comment type="caution">
    <text evidence="2">The sequence shown here is derived from an EMBL/GenBank/DDBJ whole genome shotgun (WGS) entry which is preliminary data.</text>
</comment>
<dbReference type="EMBL" id="BKCP01011959">
    <property type="protein sequence ID" value="GER55524.1"/>
    <property type="molecule type" value="Genomic_DNA"/>
</dbReference>
<keyword evidence="2" id="KW-0436">Ligase</keyword>
<evidence type="ECO:0000256" key="1">
    <source>
        <dbReference type="SAM" id="MobiDB-lite"/>
    </source>
</evidence>
<keyword evidence="3" id="KW-1185">Reference proteome</keyword>
<organism evidence="2 3">
    <name type="scientific">Striga asiatica</name>
    <name type="common">Asiatic witchweed</name>
    <name type="synonym">Buchnera asiatica</name>
    <dbReference type="NCBI Taxonomy" id="4170"/>
    <lineage>
        <taxon>Eukaryota</taxon>
        <taxon>Viridiplantae</taxon>
        <taxon>Streptophyta</taxon>
        <taxon>Embryophyta</taxon>
        <taxon>Tracheophyta</taxon>
        <taxon>Spermatophyta</taxon>
        <taxon>Magnoliopsida</taxon>
        <taxon>eudicotyledons</taxon>
        <taxon>Gunneridae</taxon>
        <taxon>Pentapetalae</taxon>
        <taxon>asterids</taxon>
        <taxon>lamiids</taxon>
        <taxon>Lamiales</taxon>
        <taxon>Orobanchaceae</taxon>
        <taxon>Buchnereae</taxon>
        <taxon>Striga</taxon>
    </lineage>
</organism>
<accession>A0A5A7REV0</accession>
<dbReference type="GO" id="GO:0016874">
    <property type="term" value="F:ligase activity"/>
    <property type="evidence" value="ECO:0007669"/>
    <property type="project" value="UniProtKB-KW"/>
</dbReference>
<name>A0A5A7REV0_STRAF</name>
<protein>
    <submittedName>
        <fullName evidence="2">DNA ligase</fullName>
    </submittedName>
</protein>
<dbReference type="AlphaFoldDB" id="A0A5A7REV0"/>
<proteinExistence type="predicted"/>
<feature type="compositionally biased region" description="Basic and acidic residues" evidence="1">
    <location>
        <begin position="115"/>
        <end position="125"/>
    </location>
</feature>
<sequence length="125" mass="13488">MSSAKAFKELKKSISIAQILKSQINSSRRIHSPPIRQIYCPSSCPSQILRPSKSRSAVLQVAASEFAEEEGSIADECGVSVPLTAEIRDENNTLSIQDENNSRIRGSCGGGDATTVERRAPQIGE</sequence>